<comment type="caution">
    <text evidence="3">The sequence shown here is derived from an EMBL/GenBank/DDBJ whole genome shotgun (WGS) entry which is preliminary data.</text>
</comment>
<keyword evidence="4" id="KW-1185">Reference proteome</keyword>
<reference evidence="4" key="1">
    <citation type="submission" date="2019-06" db="EMBL/GenBank/DDBJ databases">
        <title>Gordonia isolated from sludge of a wastewater treatment plant.</title>
        <authorList>
            <person name="Tamura T."/>
            <person name="Aoyama K."/>
            <person name="Kang Y."/>
            <person name="Saito S."/>
            <person name="Akiyama N."/>
            <person name="Yazawa K."/>
            <person name="Gonoi T."/>
            <person name="Mikami Y."/>
        </authorList>
    </citation>
    <scope>NUCLEOTIDE SEQUENCE [LARGE SCALE GENOMIC DNA]</scope>
    <source>
        <strain evidence="4">NBRC 107697</strain>
    </source>
</reference>
<evidence type="ECO:0000313" key="4">
    <source>
        <dbReference type="Proteomes" id="UP000444980"/>
    </source>
</evidence>
<protein>
    <recommendedName>
        <fullName evidence="5">MmpS family membrane protein</fullName>
    </recommendedName>
</protein>
<dbReference type="InterPro" id="IPR038468">
    <property type="entry name" value="MmpS_C"/>
</dbReference>
<evidence type="ECO:0000256" key="2">
    <source>
        <dbReference type="SAM" id="Phobius"/>
    </source>
</evidence>
<feature type="compositionally biased region" description="Gly residues" evidence="1">
    <location>
        <begin position="56"/>
        <end position="65"/>
    </location>
</feature>
<name>A0A7M3SU15_9ACTN</name>
<dbReference type="AlphaFoldDB" id="A0A7M3SU15"/>
<keyword evidence="2" id="KW-0812">Transmembrane</keyword>
<dbReference type="Gene3D" id="2.60.40.2880">
    <property type="entry name" value="MmpS1-5, C-terminal soluble domain"/>
    <property type="match status" value="1"/>
</dbReference>
<evidence type="ECO:0000256" key="1">
    <source>
        <dbReference type="SAM" id="MobiDB-lite"/>
    </source>
</evidence>
<feature type="transmembrane region" description="Helical" evidence="2">
    <location>
        <begin position="70"/>
        <end position="91"/>
    </location>
</feature>
<feature type="region of interest" description="Disordered" evidence="1">
    <location>
        <begin position="96"/>
        <end position="136"/>
    </location>
</feature>
<accession>A0A7M3SU15</accession>
<gene>
    <name evidence="3" type="ORF">nbrc107697_01780</name>
</gene>
<feature type="region of interest" description="Disordered" evidence="1">
    <location>
        <begin position="1"/>
        <end position="65"/>
    </location>
</feature>
<keyword evidence="2" id="KW-1133">Transmembrane helix</keyword>
<proteinExistence type="predicted"/>
<organism evidence="3 4">
    <name type="scientific">Gordonia crocea</name>
    <dbReference type="NCBI Taxonomy" id="589162"/>
    <lineage>
        <taxon>Bacteria</taxon>
        <taxon>Bacillati</taxon>
        <taxon>Actinomycetota</taxon>
        <taxon>Actinomycetes</taxon>
        <taxon>Mycobacteriales</taxon>
        <taxon>Gordoniaceae</taxon>
        <taxon>Gordonia</taxon>
    </lineage>
</organism>
<dbReference type="RefSeq" id="WP_161925650.1">
    <property type="nucleotide sequence ID" value="NZ_BJOU01000001.1"/>
</dbReference>
<dbReference type="EMBL" id="BJOU01000001">
    <property type="protein sequence ID" value="GED96139.1"/>
    <property type="molecule type" value="Genomic_DNA"/>
</dbReference>
<evidence type="ECO:0000313" key="3">
    <source>
        <dbReference type="EMBL" id="GED96139.1"/>
    </source>
</evidence>
<dbReference type="Proteomes" id="UP000444980">
    <property type="component" value="Unassembled WGS sequence"/>
</dbReference>
<sequence>MTQPPDPRDPFGSSTRRFDPEQPTSAYQPDAYPGTEQYGTGQYGTGQYGTEQYGQGHDGGSGGSGRRTRVLIGSIIAALLAILLVAFLISVTGGKGGDNPAPLPSESTSSPTSEETTSSETTTTESSPTSETTAPTAAGQVVYRLVGDGDLIVVRYSADSETMTLATVRSPWSVTASVPDGQASLGAIVVRGSVTCQIVAGGAVVAEGTSSGGPLNCAADVAE</sequence>
<evidence type="ECO:0008006" key="5">
    <source>
        <dbReference type="Google" id="ProtNLM"/>
    </source>
</evidence>
<keyword evidence="2" id="KW-0472">Membrane</keyword>
<feature type="compositionally biased region" description="Low complexity" evidence="1">
    <location>
        <begin position="104"/>
        <end position="136"/>
    </location>
</feature>
<dbReference type="OrthoDB" id="4375718at2"/>